<dbReference type="RefSeq" id="WP_286289704.1">
    <property type="nucleotide sequence ID" value="NZ_JASXSZ010000005.1"/>
</dbReference>
<sequence>MGTNAPRSRPAVLDSLRERPRADVLIIGGGINGLGLLRELALQGVDVTLIERDDFVSGASAGSSHMVHGGIRYLENGEFRLVRESVQERNALLRLAPHRVHPQPTTIPVYSTFSGLVSAGLAFLTGAKRPGRERGALVIKVGLTFYDAYSGAGRTVPRHRFVSRRTALRELPALNPRVKYAATYYDAVMPSPERLALDVLADALAAGPGVRAVNYAEAVDLDATGIRIRDRVSGHEFSIDADVIVNATGPWTDATNSDLGQPTWYMGGTKGSHIVLEHPELLAATQGRELFFEHSDGRIVLILPIGERVLVGTTDIDHRIGDPIVCTDAEVDYFIDLIGSVLPGIDVDPSHIVYRFAGVRPLPAHGDVAQGSVSRDYRIEERPDAGRLGRTVLSVVGGKWTTFRALAVELAGHVLDELGRRERVDTTDAPIGGGRDYPTTESEVTAWLDSHAAAVDHDRARELLERYGTSAESLLARIANNADTPLTHAPAYSCEEIRHLTAGESVVHLDDLFLRRTSLAFEGRVTIALVQEVADIVASTLEWNDSERDSEVARVVGILRDLHGVDLTAAPSRLPG</sequence>
<dbReference type="InterPro" id="IPR036188">
    <property type="entry name" value="FAD/NAD-bd_sf"/>
</dbReference>
<feature type="domain" description="FAD dependent oxidoreductase" evidence="7">
    <location>
        <begin position="23"/>
        <end position="367"/>
    </location>
</feature>
<evidence type="ECO:0000259" key="8">
    <source>
        <dbReference type="Pfam" id="PF16901"/>
    </source>
</evidence>
<evidence type="ECO:0000313" key="10">
    <source>
        <dbReference type="Proteomes" id="UP001235064"/>
    </source>
</evidence>
<evidence type="ECO:0000256" key="6">
    <source>
        <dbReference type="ARBA" id="ARBA00023002"/>
    </source>
</evidence>
<protein>
    <submittedName>
        <fullName evidence="9">Glycerol-3-phosphate dehydrogenase/oxidase</fullName>
        <ecNumber evidence="9">1.-.-.-</ecNumber>
    </submittedName>
</protein>
<name>A0ABT7N203_9MICO</name>
<evidence type="ECO:0000256" key="1">
    <source>
        <dbReference type="ARBA" id="ARBA00001974"/>
    </source>
</evidence>
<evidence type="ECO:0000313" key="9">
    <source>
        <dbReference type="EMBL" id="MDL9980744.1"/>
    </source>
</evidence>
<dbReference type="Gene3D" id="1.10.8.870">
    <property type="entry name" value="Alpha-glycerophosphate oxidase, cap domain"/>
    <property type="match status" value="1"/>
</dbReference>
<dbReference type="GO" id="GO:0016491">
    <property type="term" value="F:oxidoreductase activity"/>
    <property type="evidence" value="ECO:0007669"/>
    <property type="project" value="UniProtKB-KW"/>
</dbReference>
<comment type="caution">
    <text evidence="9">The sequence shown here is derived from an EMBL/GenBank/DDBJ whole genome shotgun (WGS) entry which is preliminary data.</text>
</comment>
<keyword evidence="10" id="KW-1185">Reference proteome</keyword>
<dbReference type="SUPFAM" id="SSF51905">
    <property type="entry name" value="FAD/NAD(P)-binding domain"/>
    <property type="match status" value="1"/>
</dbReference>
<comment type="cofactor">
    <cofactor evidence="1">
        <name>FAD</name>
        <dbReference type="ChEBI" id="CHEBI:57692"/>
    </cofactor>
</comment>
<dbReference type="Gene3D" id="3.50.50.60">
    <property type="entry name" value="FAD/NAD(P)-binding domain"/>
    <property type="match status" value="1"/>
</dbReference>
<gene>
    <name evidence="9" type="ORF">QSV35_15500</name>
</gene>
<keyword evidence="4" id="KW-0319">Glycerol metabolism</keyword>
<keyword evidence="3" id="KW-0285">Flavoprotein</keyword>
<dbReference type="PRINTS" id="PR01001">
    <property type="entry name" value="FADG3PDH"/>
</dbReference>
<evidence type="ECO:0000256" key="2">
    <source>
        <dbReference type="ARBA" id="ARBA00007330"/>
    </source>
</evidence>
<dbReference type="InterPro" id="IPR000447">
    <property type="entry name" value="G3P_DH_FAD-dep"/>
</dbReference>
<accession>A0ABT7N203</accession>
<dbReference type="InterPro" id="IPR038299">
    <property type="entry name" value="DAO_C_sf"/>
</dbReference>
<evidence type="ECO:0000259" key="7">
    <source>
        <dbReference type="Pfam" id="PF01266"/>
    </source>
</evidence>
<dbReference type="Pfam" id="PF01266">
    <property type="entry name" value="DAO"/>
    <property type="match status" value="1"/>
</dbReference>
<dbReference type="EMBL" id="JASXSZ010000005">
    <property type="protein sequence ID" value="MDL9980744.1"/>
    <property type="molecule type" value="Genomic_DNA"/>
</dbReference>
<organism evidence="9 10">
    <name type="scientific">Microbacterium candidum</name>
    <dbReference type="NCBI Taxonomy" id="3041922"/>
    <lineage>
        <taxon>Bacteria</taxon>
        <taxon>Bacillati</taxon>
        <taxon>Actinomycetota</taxon>
        <taxon>Actinomycetes</taxon>
        <taxon>Micrococcales</taxon>
        <taxon>Microbacteriaceae</taxon>
        <taxon>Microbacterium</taxon>
    </lineage>
</organism>
<keyword evidence="5" id="KW-0274">FAD</keyword>
<proteinExistence type="inferred from homology"/>
<dbReference type="EC" id="1.-.-.-" evidence="9"/>
<evidence type="ECO:0000256" key="5">
    <source>
        <dbReference type="ARBA" id="ARBA00022827"/>
    </source>
</evidence>
<dbReference type="PANTHER" id="PTHR11985">
    <property type="entry name" value="GLYCEROL-3-PHOSPHATE DEHYDROGENASE"/>
    <property type="match status" value="1"/>
</dbReference>
<dbReference type="Pfam" id="PF16901">
    <property type="entry name" value="DAO_C"/>
    <property type="match status" value="1"/>
</dbReference>
<comment type="similarity">
    <text evidence="2">Belongs to the FAD-dependent glycerol-3-phosphate dehydrogenase family.</text>
</comment>
<reference evidence="9 10" key="1">
    <citation type="submission" date="2023-06" db="EMBL/GenBank/DDBJ databases">
        <title>Microbacterium sp. nov., isolated from a waste landfill.</title>
        <authorList>
            <person name="Wen W."/>
        </authorList>
    </citation>
    <scope>NUCLEOTIDE SEQUENCE [LARGE SCALE GENOMIC DNA]</scope>
    <source>
        <strain evidence="9 10">ASV49</strain>
    </source>
</reference>
<dbReference type="Proteomes" id="UP001235064">
    <property type="component" value="Unassembled WGS sequence"/>
</dbReference>
<dbReference type="InterPro" id="IPR031656">
    <property type="entry name" value="DAO_C"/>
</dbReference>
<evidence type="ECO:0000256" key="3">
    <source>
        <dbReference type="ARBA" id="ARBA00022630"/>
    </source>
</evidence>
<dbReference type="Gene3D" id="3.30.9.10">
    <property type="entry name" value="D-Amino Acid Oxidase, subunit A, domain 2"/>
    <property type="match status" value="1"/>
</dbReference>
<feature type="domain" description="Alpha-glycerophosphate oxidase C-terminal" evidence="8">
    <location>
        <begin position="425"/>
        <end position="547"/>
    </location>
</feature>
<dbReference type="InterPro" id="IPR006076">
    <property type="entry name" value="FAD-dep_OxRdtase"/>
</dbReference>
<keyword evidence="6 9" id="KW-0560">Oxidoreductase</keyword>
<dbReference type="PANTHER" id="PTHR11985:SF35">
    <property type="entry name" value="ANAEROBIC GLYCEROL-3-PHOSPHATE DEHYDROGENASE SUBUNIT A"/>
    <property type="match status" value="1"/>
</dbReference>
<evidence type="ECO:0000256" key="4">
    <source>
        <dbReference type="ARBA" id="ARBA00022798"/>
    </source>
</evidence>